<feature type="transmembrane region" description="Helical" evidence="7">
    <location>
        <begin position="318"/>
        <end position="339"/>
    </location>
</feature>
<keyword evidence="6 7" id="KW-0472">Membrane</keyword>
<sequence length="507" mass="56513">MLKSSDSSNYGENRDKLRLGIATREPEVRGARAWEQQYIRGLRITDTLVVAGAVFLAQWVRVMADETFEAWRSEHLRYTLISVVLAILWLIFLAINRTRSPRVVGSGPEEYRRVVTSTVRLFGLIAMGSLLLKFDLGRGYLAVGFSVGLMGILVGRRMWRRRIAAKRVRGLLQTSIILIGSREAVAEADSSFARDPGSGYRVVGACVPNFQIGAETYISSLGREIPIYGDESCVLDALKVSNADTVVVSATEHLGLKGMRKLVWDLEPFNVDLVVSPGVIDIAGPRLEMRPVSGFPLIHIEKPQYHGAKKFGKKSFDVIFALLALVVSSPLIAISALAIKIDSPGPAFYISERIGLGGVPFRMFKLRSMVVDADSKFVGLMHANEVEGGVLFKVRDDPRMTRVGSWLRRYSIDELPQFLNVLRGEMSVVGPRPPLLRETEVYDDQIRRRLLVKPGLTGLWQTSGRSDLPWDETVRLDLLYVENWSLVQDLLIVVKTVRTVIRGDGAY</sequence>
<reference evidence="9 10" key="1">
    <citation type="submission" date="2017-07" db="EMBL/GenBank/DDBJ databases">
        <title>Draft sequence of Rhodococcus enclensis 23b-28.</title>
        <authorList>
            <person name="Besaury L."/>
            <person name="Sancelme M."/>
            <person name="Amato P."/>
            <person name="Lallement A."/>
            <person name="Delort A.-M."/>
        </authorList>
    </citation>
    <scope>NUCLEOTIDE SEQUENCE [LARGE SCALE GENOMIC DNA]</scope>
    <source>
        <strain evidence="9 10">23b-28</strain>
    </source>
</reference>
<feature type="transmembrane region" description="Helical" evidence="7">
    <location>
        <begin position="140"/>
        <end position="159"/>
    </location>
</feature>
<evidence type="ECO:0000313" key="9">
    <source>
        <dbReference type="EMBL" id="PCK22347.1"/>
    </source>
</evidence>
<evidence type="ECO:0000256" key="5">
    <source>
        <dbReference type="ARBA" id="ARBA00022989"/>
    </source>
</evidence>
<keyword evidence="5 7" id="KW-1133">Transmembrane helix</keyword>
<dbReference type="NCBIfam" id="TIGR03025">
    <property type="entry name" value="EPS_sugtrans"/>
    <property type="match status" value="1"/>
</dbReference>
<dbReference type="PANTHER" id="PTHR30576:SF10">
    <property type="entry name" value="SLL5057 PROTEIN"/>
    <property type="match status" value="1"/>
</dbReference>
<dbReference type="Pfam" id="PF02397">
    <property type="entry name" value="Bac_transf"/>
    <property type="match status" value="1"/>
</dbReference>
<dbReference type="InterPro" id="IPR003362">
    <property type="entry name" value="Bact_transf"/>
</dbReference>
<proteinExistence type="inferred from homology"/>
<evidence type="ECO:0000313" key="10">
    <source>
        <dbReference type="Proteomes" id="UP000230886"/>
    </source>
</evidence>
<organism evidence="9 10">
    <name type="scientific">Rhodococcus qingshengii</name>
    <dbReference type="NCBI Taxonomy" id="334542"/>
    <lineage>
        <taxon>Bacteria</taxon>
        <taxon>Bacillati</taxon>
        <taxon>Actinomycetota</taxon>
        <taxon>Actinomycetes</taxon>
        <taxon>Mycobacteriales</taxon>
        <taxon>Nocardiaceae</taxon>
        <taxon>Rhodococcus</taxon>
        <taxon>Rhodococcus erythropolis group</taxon>
    </lineage>
</organism>
<comment type="caution">
    <text evidence="9">The sequence shown here is derived from an EMBL/GenBank/DDBJ whole genome shotgun (WGS) entry which is preliminary data.</text>
</comment>
<feature type="domain" description="Bacterial sugar transferase" evidence="8">
    <location>
        <begin position="313"/>
        <end position="501"/>
    </location>
</feature>
<feature type="transmembrane region" description="Helical" evidence="7">
    <location>
        <begin position="115"/>
        <end position="134"/>
    </location>
</feature>
<evidence type="ECO:0000256" key="3">
    <source>
        <dbReference type="ARBA" id="ARBA00022679"/>
    </source>
</evidence>
<evidence type="ECO:0000256" key="1">
    <source>
        <dbReference type="ARBA" id="ARBA00004141"/>
    </source>
</evidence>
<dbReference type="GO" id="GO:0016020">
    <property type="term" value="C:membrane"/>
    <property type="evidence" value="ECO:0007669"/>
    <property type="project" value="UniProtKB-SubCell"/>
</dbReference>
<keyword evidence="3 9" id="KW-0808">Transferase</keyword>
<dbReference type="AlphaFoldDB" id="A0A2A5IZD8"/>
<dbReference type="GO" id="GO:0016780">
    <property type="term" value="F:phosphotransferase activity, for other substituted phosphate groups"/>
    <property type="evidence" value="ECO:0007669"/>
    <property type="project" value="TreeGrafter"/>
</dbReference>
<evidence type="ECO:0000259" key="8">
    <source>
        <dbReference type="Pfam" id="PF02397"/>
    </source>
</evidence>
<protein>
    <submittedName>
        <fullName evidence="9">Polyprenyl glycosylphosphotransferase</fullName>
    </submittedName>
</protein>
<feature type="transmembrane region" description="Helical" evidence="7">
    <location>
        <begin position="44"/>
        <end position="64"/>
    </location>
</feature>
<gene>
    <name evidence="9" type="ORF">CHR55_32540</name>
</gene>
<dbReference type="PANTHER" id="PTHR30576">
    <property type="entry name" value="COLANIC BIOSYNTHESIS UDP-GLUCOSE LIPID CARRIER TRANSFERASE"/>
    <property type="match status" value="1"/>
</dbReference>
<comment type="subcellular location">
    <subcellularLocation>
        <location evidence="1">Membrane</location>
        <topology evidence="1">Multi-pass membrane protein</topology>
    </subcellularLocation>
</comment>
<dbReference type="Proteomes" id="UP000230886">
    <property type="component" value="Unassembled WGS sequence"/>
</dbReference>
<comment type="similarity">
    <text evidence="2">Belongs to the bacterial sugar transferase family.</text>
</comment>
<dbReference type="EMBL" id="NOVD01000074">
    <property type="protein sequence ID" value="PCK22347.1"/>
    <property type="molecule type" value="Genomic_DNA"/>
</dbReference>
<evidence type="ECO:0000256" key="4">
    <source>
        <dbReference type="ARBA" id="ARBA00022692"/>
    </source>
</evidence>
<name>A0A2A5IZD8_RHOSG</name>
<evidence type="ECO:0000256" key="6">
    <source>
        <dbReference type="ARBA" id="ARBA00023136"/>
    </source>
</evidence>
<evidence type="ECO:0000256" key="2">
    <source>
        <dbReference type="ARBA" id="ARBA00006464"/>
    </source>
</evidence>
<dbReference type="InterPro" id="IPR017475">
    <property type="entry name" value="EPS_sugar_tfrase"/>
</dbReference>
<keyword evidence="4 7" id="KW-0812">Transmembrane</keyword>
<accession>A0A2A5IZD8</accession>
<evidence type="ECO:0000256" key="7">
    <source>
        <dbReference type="SAM" id="Phobius"/>
    </source>
</evidence>
<feature type="transmembrane region" description="Helical" evidence="7">
    <location>
        <begin position="76"/>
        <end position="95"/>
    </location>
</feature>